<dbReference type="GO" id="GO:0005783">
    <property type="term" value="C:endoplasmic reticulum"/>
    <property type="evidence" value="ECO:0007669"/>
    <property type="project" value="TreeGrafter"/>
</dbReference>
<dbReference type="InterPro" id="IPR044862">
    <property type="entry name" value="Pro_4_hyd_alph_FE2OG_OXY"/>
</dbReference>
<dbReference type="InterPro" id="IPR006620">
    <property type="entry name" value="Pro_4_hyd_alph"/>
</dbReference>
<evidence type="ECO:0000256" key="1">
    <source>
        <dbReference type="ARBA" id="ARBA00001961"/>
    </source>
</evidence>
<feature type="compositionally biased region" description="Polar residues" evidence="6">
    <location>
        <begin position="10"/>
        <end position="26"/>
    </location>
</feature>
<evidence type="ECO:0000313" key="8">
    <source>
        <dbReference type="EMBL" id="ORZ31180.1"/>
    </source>
</evidence>
<dbReference type="PANTHER" id="PTHR10869">
    <property type="entry name" value="PROLYL 4-HYDROXYLASE ALPHA SUBUNIT"/>
    <property type="match status" value="1"/>
</dbReference>
<keyword evidence="9" id="KW-1185">Reference proteome</keyword>
<dbReference type="Pfam" id="PF13640">
    <property type="entry name" value="2OG-FeII_Oxy_3"/>
    <property type="match status" value="1"/>
</dbReference>
<gene>
    <name evidence="8" type="ORF">BCR44DRAFT_36412</name>
</gene>
<sequence length="258" mass="27786">MPKSSKPGKSAQQNATKQAKTGQLTCTTPAAADPFVSLPPWKHLPKDPKPTLTPIAPDLPGQLFVIEHALPAHVCTALIDAAESYGFAPAEKNLRPKKGFAFRDSGRIALPGHLDLTKRLESILLPVIEKSVLHPDSGAQPSALYNLIRLYKYERGQSFGCHYDDSVSVPAQGGGRTEYTLLVYLSGGQEDKANALAGGETVFYHPDSKRKVVASVAPIQGRALLHRHGHACLLHEGAAVEKGVKYVLRSDVIYPASK</sequence>
<protein>
    <recommendedName>
        <fullName evidence="7">Fe2OG dioxygenase domain-containing protein</fullName>
    </recommendedName>
</protein>
<dbReference type="PANTHER" id="PTHR10869:SF236">
    <property type="entry name" value="PROLYL 4-HYDROXYLASE ALPHA SUBUNIT DOMAIN-CONTAINING PROTEIN"/>
    <property type="match status" value="1"/>
</dbReference>
<evidence type="ECO:0000256" key="6">
    <source>
        <dbReference type="SAM" id="MobiDB-lite"/>
    </source>
</evidence>
<dbReference type="GO" id="GO:0004656">
    <property type="term" value="F:procollagen-proline 4-dioxygenase activity"/>
    <property type="evidence" value="ECO:0007669"/>
    <property type="project" value="TreeGrafter"/>
</dbReference>
<dbReference type="AlphaFoldDB" id="A0A1Y2H9C4"/>
<dbReference type="GO" id="GO:0005506">
    <property type="term" value="F:iron ion binding"/>
    <property type="evidence" value="ECO:0007669"/>
    <property type="project" value="InterPro"/>
</dbReference>
<evidence type="ECO:0000256" key="4">
    <source>
        <dbReference type="ARBA" id="ARBA00023002"/>
    </source>
</evidence>
<dbReference type="Proteomes" id="UP000193411">
    <property type="component" value="Unassembled WGS sequence"/>
</dbReference>
<dbReference type="GO" id="GO:0031418">
    <property type="term" value="F:L-ascorbic acid binding"/>
    <property type="evidence" value="ECO:0007669"/>
    <property type="project" value="InterPro"/>
</dbReference>
<keyword evidence="4" id="KW-0560">Oxidoreductase</keyword>
<dbReference type="InterPro" id="IPR005123">
    <property type="entry name" value="Oxoglu/Fe-dep_dioxygenase_dom"/>
</dbReference>
<dbReference type="PROSITE" id="PS51471">
    <property type="entry name" value="FE2OG_OXY"/>
    <property type="match status" value="1"/>
</dbReference>
<accession>A0A1Y2H9C4</accession>
<keyword evidence="3" id="KW-0223">Dioxygenase</keyword>
<proteinExistence type="predicted"/>
<keyword evidence="2" id="KW-0479">Metal-binding</keyword>
<dbReference type="EMBL" id="MCFL01000065">
    <property type="protein sequence ID" value="ORZ31180.1"/>
    <property type="molecule type" value="Genomic_DNA"/>
</dbReference>
<evidence type="ECO:0000256" key="3">
    <source>
        <dbReference type="ARBA" id="ARBA00022964"/>
    </source>
</evidence>
<organism evidence="8 9">
    <name type="scientific">Catenaria anguillulae PL171</name>
    <dbReference type="NCBI Taxonomy" id="765915"/>
    <lineage>
        <taxon>Eukaryota</taxon>
        <taxon>Fungi</taxon>
        <taxon>Fungi incertae sedis</taxon>
        <taxon>Blastocladiomycota</taxon>
        <taxon>Blastocladiomycetes</taxon>
        <taxon>Blastocladiales</taxon>
        <taxon>Catenariaceae</taxon>
        <taxon>Catenaria</taxon>
    </lineage>
</organism>
<evidence type="ECO:0000256" key="5">
    <source>
        <dbReference type="ARBA" id="ARBA00023004"/>
    </source>
</evidence>
<feature type="region of interest" description="Disordered" evidence="6">
    <location>
        <begin position="1"/>
        <end position="26"/>
    </location>
</feature>
<dbReference type="Gene3D" id="2.60.120.620">
    <property type="entry name" value="q2cbj1_9rhob like domain"/>
    <property type="match status" value="1"/>
</dbReference>
<comment type="caution">
    <text evidence="8">The sequence shown here is derived from an EMBL/GenBank/DDBJ whole genome shotgun (WGS) entry which is preliminary data.</text>
</comment>
<name>A0A1Y2H9C4_9FUNG</name>
<dbReference type="OrthoDB" id="69177at2759"/>
<comment type="cofactor">
    <cofactor evidence="1">
        <name>L-ascorbate</name>
        <dbReference type="ChEBI" id="CHEBI:38290"/>
    </cofactor>
</comment>
<feature type="domain" description="Fe2OG dioxygenase" evidence="7">
    <location>
        <begin position="144"/>
        <end position="254"/>
    </location>
</feature>
<dbReference type="InterPro" id="IPR045054">
    <property type="entry name" value="P4HA-like"/>
</dbReference>
<reference evidence="8 9" key="1">
    <citation type="submission" date="2016-07" db="EMBL/GenBank/DDBJ databases">
        <title>Pervasive Adenine N6-methylation of Active Genes in Fungi.</title>
        <authorList>
            <consortium name="DOE Joint Genome Institute"/>
            <person name="Mondo S.J."/>
            <person name="Dannebaum R.O."/>
            <person name="Kuo R.C."/>
            <person name="Labutti K."/>
            <person name="Haridas S."/>
            <person name="Kuo A."/>
            <person name="Salamov A."/>
            <person name="Ahrendt S.R."/>
            <person name="Lipzen A."/>
            <person name="Sullivan W."/>
            <person name="Andreopoulos W.B."/>
            <person name="Clum A."/>
            <person name="Lindquist E."/>
            <person name="Daum C."/>
            <person name="Ramamoorthy G.K."/>
            <person name="Gryganskyi A."/>
            <person name="Culley D."/>
            <person name="Magnuson J.K."/>
            <person name="James T.Y."/>
            <person name="O'Malley M.A."/>
            <person name="Stajich J.E."/>
            <person name="Spatafora J.W."/>
            <person name="Visel A."/>
            <person name="Grigoriev I.V."/>
        </authorList>
    </citation>
    <scope>NUCLEOTIDE SEQUENCE [LARGE SCALE GENOMIC DNA]</scope>
    <source>
        <strain evidence="8 9">PL171</strain>
    </source>
</reference>
<evidence type="ECO:0000259" key="7">
    <source>
        <dbReference type="PROSITE" id="PS51471"/>
    </source>
</evidence>
<keyword evidence="5" id="KW-0408">Iron</keyword>
<evidence type="ECO:0000256" key="2">
    <source>
        <dbReference type="ARBA" id="ARBA00022723"/>
    </source>
</evidence>
<evidence type="ECO:0000313" key="9">
    <source>
        <dbReference type="Proteomes" id="UP000193411"/>
    </source>
</evidence>
<dbReference type="SMART" id="SM00702">
    <property type="entry name" value="P4Hc"/>
    <property type="match status" value="1"/>
</dbReference>